<sequence>MEEAKTMKTLMSSSIRLIRMRKEEDHEMRKCTKFEKLTVLTVDQDVNRIRTSLPGKRPSELSQPSQTETRRKARFDTTLFSIVEDYQRFEGIFSRMGWLPVMTISESIFSTLVRTFYSRATYGLGGPIISTVRGVEIQLDLESICCILDIAPIGLRRCKPSTHSLIVSSRVVHHMICSILLPRGRHRYEVSYLEAFIVDFILMRRWIHVGYLMMMHMISCYESMTRVLSYDRFLTRVFKDVGINLSRKTDFEAPSTYDTYDE</sequence>
<dbReference type="Proteomes" id="UP000288805">
    <property type="component" value="Unassembled WGS sequence"/>
</dbReference>
<dbReference type="EMBL" id="QGNW01000218">
    <property type="protein sequence ID" value="RVW84226.1"/>
    <property type="molecule type" value="Genomic_DNA"/>
</dbReference>
<comment type="caution">
    <text evidence="3">The sequence shown here is derived from an EMBL/GenBank/DDBJ whole genome shotgun (WGS) entry which is preliminary data.</text>
</comment>
<feature type="domain" description="Putative plant transposon protein" evidence="2">
    <location>
        <begin position="95"/>
        <end position="243"/>
    </location>
</feature>
<evidence type="ECO:0000256" key="1">
    <source>
        <dbReference type="SAM" id="MobiDB-lite"/>
    </source>
</evidence>
<feature type="region of interest" description="Disordered" evidence="1">
    <location>
        <begin position="51"/>
        <end position="70"/>
    </location>
</feature>
<protein>
    <recommendedName>
        <fullName evidence="2">Putative plant transposon protein domain-containing protein</fullName>
    </recommendedName>
</protein>
<dbReference type="Pfam" id="PF20167">
    <property type="entry name" value="Transposase_32"/>
    <property type="match status" value="1"/>
</dbReference>
<evidence type="ECO:0000313" key="4">
    <source>
        <dbReference type="Proteomes" id="UP000288805"/>
    </source>
</evidence>
<accession>A0A438HID1</accession>
<dbReference type="AlphaFoldDB" id="A0A438HID1"/>
<gene>
    <name evidence="3" type="ORF">CK203_045319</name>
</gene>
<proteinExistence type="predicted"/>
<reference evidence="3 4" key="1">
    <citation type="journal article" date="2018" name="PLoS Genet.">
        <title>Population sequencing reveals clonal diversity and ancestral inbreeding in the grapevine cultivar Chardonnay.</title>
        <authorList>
            <person name="Roach M.J."/>
            <person name="Johnson D.L."/>
            <person name="Bohlmann J."/>
            <person name="van Vuuren H.J."/>
            <person name="Jones S.J."/>
            <person name="Pretorius I.S."/>
            <person name="Schmidt S.A."/>
            <person name="Borneman A.R."/>
        </authorList>
    </citation>
    <scope>NUCLEOTIDE SEQUENCE [LARGE SCALE GENOMIC DNA]</scope>
    <source>
        <strain evidence="4">cv. Chardonnay</strain>
        <tissue evidence="3">Leaf</tissue>
    </source>
</reference>
<organism evidence="3 4">
    <name type="scientific">Vitis vinifera</name>
    <name type="common">Grape</name>
    <dbReference type="NCBI Taxonomy" id="29760"/>
    <lineage>
        <taxon>Eukaryota</taxon>
        <taxon>Viridiplantae</taxon>
        <taxon>Streptophyta</taxon>
        <taxon>Embryophyta</taxon>
        <taxon>Tracheophyta</taxon>
        <taxon>Spermatophyta</taxon>
        <taxon>Magnoliopsida</taxon>
        <taxon>eudicotyledons</taxon>
        <taxon>Gunneridae</taxon>
        <taxon>Pentapetalae</taxon>
        <taxon>rosids</taxon>
        <taxon>Vitales</taxon>
        <taxon>Vitaceae</taxon>
        <taxon>Viteae</taxon>
        <taxon>Vitis</taxon>
    </lineage>
</organism>
<name>A0A438HID1_VITVI</name>
<evidence type="ECO:0000259" key="2">
    <source>
        <dbReference type="Pfam" id="PF20167"/>
    </source>
</evidence>
<evidence type="ECO:0000313" key="3">
    <source>
        <dbReference type="EMBL" id="RVW84226.1"/>
    </source>
</evidence>
<dbReference type="InterPro" id="IPR046796">
    <property type="entry name" value="Transposase_32_dom"/>
</dbReference>